<reference evidence="2 3" key="1">
    <citation type="submission" date="2009-02" db="EMBL/GenBank/DDBJ databases">
        <title>Annotation of Streptomyces hygroscopicus strain ATCC 53653.</title>
        <authorList>
            <consortium name="The Broad Institute Genome Sequencing Platform"/>
            <consortium name="Broad Institute Microbial Sequencing Center"/>
            <person name="Fischbach M."/>
            <person name="Godfrey P."/>
            <person name="Ward D."/>
            <person name="Young S."/>
            <person name="Zeng Q."/>
            <person name="Koehrsen M."/>
            <person name="Alvarado L."/>
            <person name="Berlin A.M."/>
            <person name="Bochicchio J."/>
            <person name="Borenstein D."/>
            <person name="Chapman S.B."/>
            <person name="Chen Z."/>
            <person name="Engels R."/>
            <person name="Freedman E."/>
            <person name="Gellesch M."/>
            <person name="Goldberg J."/>
            <person name="Griggs A."/>
            <person name="Gujja S."/>
            <person name="Heilman E.R."/>
            <person name="Heiman D.I."/>
            <person name="Hepburn T.A."/>
            <person name="Howarth C."/>
            <person name="Jen D."/>
            <person name="Larson L."/>
            <person name="Lewis B."/>
            <person name="Mehta T."/>
            <person name="Park D."/>
            <person name="Pearson M."/>
            <person name="Richards J."/>
            <person name="Roberts A."/>
            <person name="Saif S."/>
            <person name="Shea T.D."/>
            <person name="Shenoy N."/>
            <person name="Sisk P."/>
            <person name="Stolte C."/>
            <person name="Sykes S.N."/>
            <person name="Thomson T."/>
            <person name="Walk T."/>
            <person name="White J."/>
            <person name="Yandava C."/>
            <person name="Straight P."/>
            <person name="Clardy J."/>
            <person name="Hung D."/>
            <person name="Kolter R."/>
            <person name="Mekalanos J."/>
            <person name="Walker S."/>
            <person name="Walsh C.T."/>
            <person name="Wieland-Brown L.C."/>
            <person name="Haas B."/>
            <person name="Nusbaum C."/>
            <person name="Birren B."/>
        </authorList>
    </citation>
    <scope>NUCLEOTIDE SEQUENCE [LARGE SCALE GENOMIC DNA]</scope>
    <source>
        <strain evidence="2 3">ATCC 53653</strain>
    </source>
</reference>
<keyword evidence="3" id="KW-1185">Reference proteome</keyword>
<gene>
    <name evidence="2" type="ORF">SSOG_00921</name>
</gene>
<sequence length="295" mass="32680">MESMDHRAEVSAFLKSRRAKITPALAGLPVYGQRRVPGLRRGEVATLAGVSVEYYTRLERGNLGGVSDSVLDALTQALRLDDTERDHLYALARAANTSPARVRRRPKKATVRSSVLRIVEGLHDQPAYVRNNRMDILAANPLARALHSEAFELEPVNTCRFVFLDPRATRMYPDWERVAREGVGVLRVEVAKNPYDRELSNLIGELSTRSDAFRTMWGTHDVHVFTEGTKRFHHPAVGEMELVHETLALPGDEGLSITVYSADPGTPAADTLKLLASWAASQEQDAAASQADTER</sequence>
<feature type="domain" description="HTH cro/C1-type" evidence="1">
    <location>
        <begin position="13"/>
        <end position="85"/>
    </location>
</feature>
<dbReference type="Proteomes" id="UP000003963">
    <property type="component" value="Unassembled WGS sequence"/>
</dbReference>
<dbReference type="SUPFAM" id="SSF47413">
    <property type="entry name" value="lambda repressor-like DNA-binding domains"/>
    <property type="match status" value="1"/>
</dbReference>
<dbReference type="CDD" id="cd00093">
    <property type="entry name" value="HTH_XRE"/>
    <property type="match status" value="1"/>
</dbReference>
<dbReference type="SMART" id="SM00530">
    <property type="entry name" value="HTH_XRE"/>
    <property type="match status" value="1"/>
</dbReference>
<dbReference type="PANTHER" id="PTHR35010:SF2">
    <property type="entry name" value="BLL4672 PROTEIN"/>
    <property type="match status" value="1"/>
</dbReference>
<dbReference type="InterPro" id="IPR001387">
    <property type="entry name" value="Cro/C1-type_HTH"/>
</dbReference>
<proteinExistence type="predicted"/>
<evidence type="ECO:0000313" key="3">
    <source>
        <dbReference type="Proteomes" id="UP000003963"/>
    </source>
</evidence>
<dbReference type="AlphaFoldDB" id="D9WFX3"/>
<dbReference type="Pfam" id="PF13560">
    <property type="entry name" value="HTH_31"/>
    <property type="match status" value="1"/>
</dbReference>
<dbReference type="InterPro" id="IPR041413">
    <property type="entry name" value="MLTR_LBD"/>
</dbReference>
<evidence type="ECO:0000259" key="1">
    <source>
        <dbReference type="SMART" id="SM00530"/>
    </source>
</evidence>
<dbReference type="Pfam" id="PF17765">
    <property type="entry name" value="MLTR_LBD"/>
    <property type="match status" value="1"/>
</dbReference>
<dbReference type="InterPro" id="IPR010982">
    <property type="entry name" value="Lambda_DNA-bd_dom_sf"/>
</dbReference>
<dbReference type="EMBL" id="GG657754">
    <property type="protein sequence ID" value="EFL21209.1"/>
    <property type="molecule type" value="Genomic_DNA"/>
</dbReference>
<evidence type="ECO:0000313" key="2">
    <source>
        <dbReference type="EMBL" id="EFL21209.1"/>
    </source>
</evidence>
<dbReference type="GO" id="GO:0003677">
    <property type="term" value="F:DNA binding"/>
    <property type="evidence" value="ECO:0007669"/>
    <property type="project" value="InterPro"/>
</dbReference>
<name>D9WFX3_9ACTN</name>
<dbReference type="Gene3D" id="1.10.260.40">
    <property type="entry name" value="lambda repressor-like DNA-binding domains"/>
    <property type="match status" value="1"/>
</dbReference>
<dbReference type="Gene3D" id="3.30.450.180">
    <property type="match status" value="1"/>
</dbReference>
<dbReference type="STRING" id="457427.SSOG_00921"/>
<accession>D9WFX3</accession>
<protein>
    <submittedName>
        <fullName evidence="2">Putative transcriptional regulator</fullName>
    </submittedName>
</protein>
<organism evidence="2 3">
    <name type="scientific">Streptomyces himastatinicus ATCC 53653</name>
    <dbReference type="NCBI Taxonomy" id="457427"/>
    <lineage>
        <taxon>Bacteria</taxon>
        <taxon>Bacillati</taxon>
        <taxon>Actinomycetota</taxon>
        <taxon>Actinomycetes</taxon>
        <taxon>Kitasatosporales</taxon>
        <taxon>Streptomycetaceae</taxon>
        <taxon>Streptomyces</taxon>
        <taxon>Streptomyces violaceusniger group</taxon>
    </lineage>
</organism>
<dbReference type="HOGENOM" id="CLU_057862_1_0_11"/>
<dbReference type="PANTHER" id="PTHR35010">
    <property type="entry name" value="BLL4672 PROTEIN-RELATED"/>
    <property type="match status" value="1"/>
</dbReference>